<keyword evidence="4" id="KW-0067">ATP-binding</keyword>
<dbReference type="InterPro" id="IPR045851">
    <property type="entry name" value="AMP-bd_C_sf"/>
</dbReference>
<reference evidence="7 8" key="1">
    <citation type="submission" date="2016-07" db="EMBL/GenBank/DDBJ databases">
        <title>Pervasive Adenine N6-methylation of Active Genes in Fungi.</title>
        <authorList>
            <consortium name="DOE Joint Genome Institute"/>
            <person name="Mondo S.J."/>
            <person name="Dannebaum R.O."/>
            <person name="Kuo R.C."/>
            <person name="Labutti K."/>
            <person name="Haridas S."/>
            <person name="Kuo A."/>
            <person name="Salamov A."/>
            <person name="Ahrendt S.R."/>
            <person name="Lipzen A."/>
            <person name="Sullivan W."/>
            <person name="Andreopoulos W.B."/>
            <person name="Clum A."/>
            <person name="Lindquist E."/>
            <person name="Daum C."/>
            <person name="Ramamoorthy G.K."/>
            <person name="Gryganskyi A."/>
            <person name="Culley D."/>
            <person name="Magnuson J.K."/>
            <person name="James T.Y."/>
            <person name="O'Malley M.A."/>
            <person name="Stajich J.E."/>
            <person name="Spatafora J.W."/>
            <person name="Visel A."/>
            <person name="Grigoriev I.V."/>
        </authorList>
    </citation>
    <scope>NUCLEOTIDE SEQUENCE [LARGE SCALE GENOMIC DNA]</scope>
    <source>
        <strain evidence="7 8">CBS 931.73</strain>
    </source>
</reference>
<dbReference type="SUPFAM" id="SSF56801">
    <property type="entry name" value="Acetyl-CoA synthetase-like"/>
    <property type="match status" value="1"/>
</dbReference>
<comment type="caution">
    <text evidence="7">The sequence shown here is derived from an EMBL/GenBank/DDBJ whole genome shotgun (WGS) entry which is preliminary data.</text>
</comment>
<organism evidence="7 8">
    <name type="scientific">Basidiobolus meristosporus CBS 931.73</name>
    <dbReference type="NCBI Taxonomy" id="1314790"/>
    <lineage>
        <taxon>Eukaryota</taxon>
        <taxon>Fungi</taxon>
        <taxon>Fungi incertae sedis</taxon>
        <taxon>Zoopagomycota</taxon>
        <taxon>Entomophthoromycotina</taxon>
        <taxon>Basidiobolomycetes</taxon>
        <taxon>Basidiobolales</taxon>
        <taxon>Basidiobolaceae</taxon>
        <taxon>Basidiobolus</taxon>
    </lineage>
</organism>
<dbReference type="Proteomes" id="UP000193498">
    <property type="component" value="Unassembled WGS sequence"/>
</dbReference>
<evidence type="ECO:0000256" key="2">
    <source>
        <dbReference type="ARBA" id="ARBA00022598"/>
    </source>
</evidence>
<accession>A0A1Y1XHD2</accession>
<dbReference type="Pfam" id="PF13193">
    <property type="entry name" value="AMP-binding_C"/>
    <property type="match status" value="1"/>
</dbReference>
<dbReference type="OrthoDB" id="10253115at2759"/>
<evidence type="ECO:0000259" key="5">
    <source>
        <dbReference type="Pfam" id="PF00501"/>
    </source>
</evidence>
<evidence type="ECO:0000256" key="1">
    <source>
        <dbReference type="ARBA" id="ARBA00006432"/>
    </source>
</evidence>
<evidence type="ECO:0000256" key="4">
    <source>
        <dbReference type="ARBA" id="ARBA00022840"/>
    </source>
</evidence>
<dbReference type="PROSITE" id="PS00455">
    <property type="entry name" value="AMP_BINDING"/>
    <property type="match status" value="1"/>
</dbReference>
<evidence type="ECO:0000256" key="3">
    <source>
        <dbReference type="ARBA" id="ARBA00022741"/>
    </source>
</evidence>
<evidence type="ECO:0000313" key="7">
    <source>
        <dbReference type="EMBL" id="ORX85161.1"/>
    </source>
</evidence>
<dbReference type="FunFam" id="3.40.50.12780:FF:000003">
    <property type="entry name" value="Long-chain-fatty-acid--CoA ligase FadD"/>
    <property type="match status" value="1"/>
</dbReference>
<keyword evidence="2" id="KW-0436">Ligase</keyword>
<keyword evidence="3" id="KW-0547">Nucleotide-binding</keyword>
<feature type="domain" description="AMP-dependent synthetase/ligase" evidence="5">
    <location>
        <begin position="32"/>
        <end position="374"/>
    </location>
</feature>
<dbReference type="Pfam" id="PF00501">
    <property type="entry name" value="AMP-binding"/>
    <property type="match status" value="1"/>
</dbReference>
<name>A0A1Y1XHD2_9FUNG</name>
<feature type="domain" description="AMP-binding enzyme C-terminal" evidence="6">
    <location>
        <begin position="425"/>
        <end position="505"/>
    </location>
</feature>
<dbReference type="InterPro" id="IPR025110">
    <property type="entry name" value="AMP-bd_C"/>
</dbReference>
<dbReference type="InParanoid" id="A0A1Y1XHD2"/>
<comment type="similarity">
    <text evidence="1">Belongs to the ATP-dependent AMP-binding enzyme family.</text>
</comment>
<dbReference type="PANTHER" id="PTHR24096">
    <property type="entry name" value="LONG-CHAIN-FATTY-ACID--COA LIGASE"/>
    <property type="match status" value="1"/>
</dbReference>
<dbReference type="STRING" id="1314790.A0A1Y1XHD2"/>
<dbReference type="PANTHER" id="PTHR24096:SF149">
    <property type="entry name" value="AMP-BINDING DOMAIN-CONTAINING PROTEIN-RELATED"/>
    <property type="match status" value="1"/>
</dbReference>
<proteinExistence type="inferred from homology"/>
<dbReference type="InterPro" id="IPR020845">
    <property type="entry name" value="AMP-binding_CS"/>
</dbReference>
<dbReference type="InterPro" id="IPR000873">
    <property type="entry name" value="AMP-dep_synth/lig_dom"/>
</dbReference>
<dbReference type="FunFam" id="3.30.300.30:FF:000007">
    <property type="entry name" value="4-coumarate--CoA ligase 2"/>
    <property type="match status" value="1"/>
</dbReference>
<protein>
    <submittedName>
        <fullName evidence="7">Acetyl-CoA synthetase-like protein</fullName>
    </submittedName>
</protein>
<evidence type="ECO:0000313" key="8">
    <source>
        <dbReference type="Proteomes" id="UP000193498"/>
    </source>
</evidence>
<dbReference type="EMBL" id="MCFE01000595">
    <property type="protein sequence ID" value="ORX85161.1"/>
    <property type="molecule type" value="Genomic_DNA"/>
</dbReference>
<keyword evidence="8" id="KW-1185">Reference proteome</keyword>
<evidence type="ECO:0000259" key="6">
    <source>
        <dbReference type="Pfam" id="PF13193"/>
    </source>
</evidence>
<dbReference type="GO" id="GO:0016405">
    <property type="term" value="F:CoA-ligase activity"/>
    <property type="evidence" value="ECO:0007669"/>
    <property type="project" value="TreeGrafter"/>
</dbReference>
<dbReference type="Gene3D" id="3.30.300.30">
    <property type="match status" value="1"/>
</dbReference>
<dbReference type="Gene3D" id="3.40.50.12780">
    <property type="entry name" value="N-terminal domain of ligase-like"/>
    <property type="match status" value="1"/>
</dbReference>
<dbReference type="CDD" id="cd05911">
    <property type="entry name" value="Firefly_Luc_like"/>
    <property type="match status" value="1"/>
</dbReference>
<dbReference type="InterPro" id="IPR042099">
    <property type="entry name" value="ANL_N_sf"/>
</dbReference>
<sequence length="526" mass="57403">MIFTSKLPAIQVPSLDLFTFLLDSPKDIPESRPLLINGASGRSYTLSQLRSNSLAFGAGLAKDYGVKRGDVLALFTPNITEYSTICLGAFAAGATVTTANPAYTAAELAHQLGQTKPKVIVTLSGLVGTVKQAMEIAQVELQIILYDMLVEKEVERPFERVKLTDRDIAYICYSSGTSGKPKGVQLTHRNLVANVLQQSVLYDDKEEVTILGVLPFFHIFGLCCILHTPLYKGMPVVTMEKFDLVEFLTCIQKYRVTMTTIVPPIALALARHPIVKKFDISSLENVVCGAAPLSRDLSKELQVATRGGTINQGYGMTETSPVVAVCMPGEEVHGSIGILAPSVEAKILGEDGKAWPNKEGELCVRGPNIMLGYLNNPEATTEVIDQDGFLHTGDVAKVDEDGHFFITDRLKELIKYKGFQVAPAELEALLLTHPAVVDVAVIPLNKPEEATEVPLAYVVVRENVPESAEVAKDIMRFVSKNVVSYKKLRGGVRFIKSIPKNSSGKILRRNLKDLVNQEKPSPKAKL</sequence>
<dbReference type="AlphaFoldDB" id="A0A1Y1XHD2"/>
<dbReference type="GO" id="GO:0005524">
    <property type="term" value="F:ATP binding"/>
    <property type="evidence" value="ECO:0007669"/>
    <property type="project" value="UniProtKB-KW"/>
</dbReference>
<gene>
    <name evidence="7" type="ORF">K493DRAFT_320011</name>
</gene>